<feature type="modified residue" description="Phosphohistidine" evidence="2">
    <location>
        <position position="50"/>
    </location>
</feature>
<proteinExistence type="predicted"/>
<keyword evidence="1" id="KW-0902">Two-component regulatory system</keyword>
<evidence type="ECO:0000313" key="5">
    <source>
        <dbReference type="Proteomes" id="UP001203945"/>
    </source>
</evidence>
<protein>
    <submittedName>
        <fullName evidence="4">Hpt domain-containing protein</fullName>
    </submittedName>
</protein>
<dbReference type="Pfam" id="PF01627">
    <property type="entry name" value="Hpt"/>
    <property type="match status" value="1"/>
</dbReference>
<dbReference type="Gene3D" id="1.20.120.160">
    <property type="entry name" value="HPT domain"/>
    <property type="match status" value="1"/>
</dbReference>
<dbReference type="EMBL" id="JAKZEU010000003">
    <property type="protein sequence ID" value="MCQ0970886.1"/>
    <property type="molecule type" value="Genomic_DNA"/>
</dbReference>
<dbReference type="Proteomes" id="UP001203945">
    <property type="component" value="Unassembled WGS sequence"/>
</dbReference>
<organism evidence="4 5">
    <name type="scientific">Paracoccus albicereus</name>
    <dbReference type="NCBI Taxonomy" id="2922394"/>
    <lineage>
        <taxon>Bacteria</taxon>
        <taxon>Pseudomonadati</taxon>
        <taxon>Pseudomonadota</taxon>
        <taxon>Alphaproteobacteria</taxon>
        <taxon>Rhodobacterales</taxon>
        <taxon>Paracoccaceae</taxon>
        <taxon>Paracoccus</taxon>
    </lineage>
</organism>
<dbReference type="InterPro" id="IPR036641">
    <property type="entry name" value="HPT_dom_sf"/>
</dbReference>
<gene>
    <name evidence="4" type="ORF">MLD63_10660</name>
</gene>
<dbReference type="PROSITE" id="PS50894">
    <property type="entry name" value="HPT"/>
    <property type="match status" value="1"/>
</dbReference>
<name>A0ABT1MRQ8_9RHOB</name>
<accession>A0ABT1MRQ8</accession>
<feature type="domain" description="HPt" evidence="3">
    <location>
        <begin position="11"/>
        <end position="106"/>
    </location>
</feature>
<evidence type="ECO:0000256" key="2">
    <source>
        <dbReference type="PROSITE-ProRule" id="PRU00110"/>
    </source>
</evidence>
<evidence type="ECO:0000259" key="3">
    <source>
        <dbReference type="PROSITE" id="PS50894"/>
    </source>
</evidence>
<dbReference type="InterPro" id="IPR008207">
    <property type="entry name" value="Sig_transdc_His_kin_Hpt_dom"/>
</dbReference>
<comment type="caution">
    <text evidence="4">The sequence shown here is derived from an EMBL/GenBank/DDBJ whole genome shotgun (WGS) entry which is preliminary data.</text>
</comment>
<evidence type="ECO:0000313" key="4">
    <source>
        <dbReference type="EMBL" id="MCQ0970886.1"/>
    </source>
</evidence>
<keyword evidence="2" id="KW-0597">Phosphoprotein</keyword>
<reference evidence="4 5" key="1">
    <citation type="submission" date="2022-03" db="EMBL/GenBank/DDBJ databases">
        <authorList>
            <person name="He Y."/>
        </authorList>
    </citation>
    <scope>NUCLEOTIDE SEQUENCE [LARGE SCALE GENOMIC DNA]</scope>
    <source>
        <strain evidence="4 5">TK19116</strain>
    </source>
</reference>
<evidence type="ECO:0000256" key="1">
    <source>
        <dbReference type="ARBA" id="ARBA00023012"/>
    </source>
</evidence>
<dbReference type="SUPFAM" id="SSF47226">
    <property type="entry name" value="Histidine-containing phosphotransfer domain, HPT domain"/>
    <property type="match status" value="1"/>
</dbReference>
<keyword evidence="5" id="KW-1185">Reference proteome</keyword>
<sequence>MIDWDRVNELRDEVGEEEFEPVLELFIDEVEHLVMQLSLDDSAQLERFMHFLKGSAWNLGFADFGARCGEIEALAAAGDLAGVSLEDLVACYSSSKRIFHQDLSRRTGHGGQRAGVEVA</sequence>
<dbReference type="RefSeq" id="WP_255329892.1">
    <property type="nucleotide sequence ID" value="NZ_JAKZEU010000003.1"/>
</dbReference>